<keyword evidence="6" id="KW-1133">Transmembrane helix</keyword>
<dbReference type="PANTHER" id="PTHR43065:SF46">
    <property type="entry name" value="C4-DICARBOXYLATE TRANSPORT SENSOR PROTEIN DCTB"/>
    <property type="match status" value="1"/>
</dbReference>
<dbReference type="GO" id="GO:0004673">
    <property type="term" value="F:protein histidine kinase activity"/>
    <property type="evidence" value="ECO:0007669"/>
    <property type="project" value="UniProtKB-EC"/>
</dbReference>
<dbReference type="EMBL" id="CP036170">
    <property type="protein sequence ID" value="QBF76150.1"/>
    <property type="molecule type" value="Genomic_DNA"/>
</dbReference>
<dbReference type="PROSITE" id="PS50109">
    <property type="entry name" value="HIS_KIN"/>
    <property type="match status" value="1"/>
</dbReference>
<evidence type="ECO:0000256" key="4">
    <source>
        <dbReference type="ARBA" id="ARBA00022840"/>
    </source>
</evidence>
<dbReference type="SMART" id="SM00387">
    <property type="entry name" value="HATPase_c"/>
    <property type="match status" value="1"/>
</dbReference>
<feature type="transmembrane region" description="Helical" evidence="6">
    <location>
        <begin position="87"/>
        <end position="104"/>
    </location>
</feature>
<keyword evidence="9" id="KW-1185">Reference proteome</keyword>
<gene>
    <name evidence="8" type="primary">glnK</name>
    <name evidence="8" type="ORF">HDCHBGLK_03567</name>
</gene>
<keyword evidence="2" id="KW-0547">Nucleotide-binding</keyword>
<dbReference type="Proteomes" id="UP000289664">
    <property type="component" value="Chromosome"/>
</dbReference>
<proteinExistence type="predicted"/>
<evidence type="ECO:0000256" key="2">
    <source>
        <dbReference type="ARBA" id="ARBA00022741"/>
    </source>
</evidence>
<dbReference type="EC" id="2.7.13.3" evidence="8"/>
<dbReference type="InterPro" id="IPR036890">
    <property type="entry name" value="HATPase_C_sf"/>
</dbReference>
<reference evidence="8 9" key="1">
    <citation type="journal article" date="2019" name="Appl. Environ. Microbiol.">
        <title>Clostridium scindens ATCC 35704: integration of nutritional requirements, the complete genome sequence, and global transcriptional responses to bile acids.</title>
        <authorList>
            <person name="Devendran S."/>
            <person name="Shrestha R."/>
            <person name="Alves J.M.P."/>
            <person name="Wolf P.G."/>
            <person name="Ly L."/>
            <person name="Hernandez A.G."/>
            <person name="Mendez-Garcia C."/>
            <person name="Inboden A."/>
            <person name="Wiley J."/>
            <person name="Paul O."/>
            <person name="Allen A."/>
            <person name="Springer E."/>
            <person name="Wright C.L."/>
            <person name="Fields C.J."/>
            <person name="Daniel S.L."/>
            <person name="Ridlon J.M."/>
        </authorList>
    </citation>
    <scope>NUCLEOTIDE SEQUENCE [LARGE SCALE GENOMIC DNA]</scope>
    <source>
        <strain evidence="8 9">ATCC 35704</strain>
    </source>
</reference>
<accession>A0A494WXD0</accession>
<keyword evidence="4" id="KW-0067">ATP-binding</keyword>
<keyword evidence="6" id="KW-0812">Transmembrane</keyword>
<dbReference type="PANTHER" id="PTHR43065">
    <property type="entry name" value="SENSOR HISTIDINE KINASE"/>
    <property type="match status" value="1"/>
</dbReference>
<evidence type="ECO:0000313" key="9">
    <source>
        <dbReference type="Proteomes" id="UP000289664"/>
    </source>
</evidence>
<feature type="transmembrane region" description="Helical" evidence="6">
    <location>
        <begin position="146"/>
        <end position="165"/>
    </location>
</feature>
<dbReference type="SUPFAM" id="SSF55874">
    <property type="entry name" value="ATPase domain of HSP90 chaperone/DNA topoisomerase II/histidine kinase"/>
    <property type="match status" value="1"/>
</dbReference>
<evidence type="ECO:0000259" key="7">
    <source>
        <dbReference type="PROSITE" id="PS50109"/>
    </source>
</evidence>
<keyword evidence="3 8" id="KW-0418">Kinase</keyword>
<evidence type="ECO:0000256" key="1">
    <source>
        <dbReference type="ARBA" id="ARBA00022679"/>
    </source>
</evidence>
<keyword evidence="5" id="KW-0902">Two-component regulatory system</keyword>
<sequence>MKKTLGKVLFFSLLIILAAQLSMNLFIADFKISIAVICVPVFLFLTEGFPLILVTICSAIGVFALRTLMYWFQYASLDHTAFFLPEAGFYICYGLLLFGCTRILKGTFLNKNLAVIPLIFIDYGANLAELLLRIRTDAFEPKAQAGILLVALLRTAVIWCILTIFERYRLLLLKQEHEERYHRLLMLISKLDGEVIWMRKNTALIEETMRTSYKLFENLKSSGAEPGLTSSALSVAKDIHEIKKEYLLIMRGISEALDEELKSDGMHLEELLLLLKDAMALVAKEQDKELLLTLEYADNPYTDRHYALMSIFRNLFINAIEAAAGQKVRIALAEASQGADYIFSVTDYGAGIEPDYMDQVFHIGFSTKINYATGEVNRGLGLNLVQDLVENSFSGHIALDSRPGKTTFTITIPKEQLEVTAT</sequence>
<keyword evidence="1 8" id="KW-0808">Transferase</keyword>
<feature type="domain" description="Histidine kinase" evidence="7">
    <location>
        <begin position="253"/>
        <end position="416"/>
    </location>
</feature>
<dbReference type="Gene3D" id="3.30.565.10">
    <property type="entry name" value="Histidine kinase-like ATPase, C-terminal domain"/>
    <property type="match status" value="1"/>
</dbReference>
<evidence type="ECO:0000313" key="8">
    <source>
        <dbReference type="EMBL" id="QBF76150.1"/>
    </source>
</evidence>
<evidence type="ECO:0000256" key="5">
    <source>
        <dbReference type="ARBA" id="ARBA00023012"/>
    </source>
</evidence>
<dbReference type="GeneID" id="62697744"/>
<feature type="transmembrane region" description="Helical" evidence="6">
    <location>
        <begin position="113"/>
        <end position="134"/>
    </location>
</feature>
<evidence type="ECO:0000256" key="3">
    <source>
        <dbReference type="ARBA" id="ARBA00022777"/>
    </source>
</evidence>
<evidence type="ECO:0000256" key="6">
    <source>
        <dbReference type="SAM" id="Phobius"/>
    </source>
</evidence>
<dbReference type="GO" id="GO:0000160">
    <property type="term" value="P:phosphorelay signal transduction system"/>
    <property type="evidence" value="ECO:0007669"/>
    <property type="project" value="UniProtKB-KW"/>
</dbReference>
<organism evidence="8 9">
    <name type="scientific">Clostridium scindens (strain ATCC 35704 / DSM 5676 / VPI 13733 / 19)</name>
    <dbReference type="NCBI Taxonomy" id="411468"/>
    <lineage>
        <taxon>Bacteria</taxon>
        <taxon>Bacillati</taxon>
        <taxon>Bacillota</taxon>
        <taxon>Clostridia</taxon>
        <taxon>Lachnospirales</taxon>
        <taxon>Lachnospiraceae</taxon>
    </lineage>
</organism>
<dbReference type="InterPro" id="IPR003594">
    <property type="entry name" value="HATPase_dom"/>
</dbReference>
<dbReference type="OrthoDB" id="1791938at2"/>
<dbReference type="InterPro" id="IPR005467">
    <property type="entry name" value="His_kinase_dom"/>
</dbReference>
<dbReference type="KEGG" id="csci:HDCHBGLK_03567"/>
<keyword evidence="6" id="KW-0472">Membrane</keyword>
<name>A0A494WXD0_CLOS5</name>
<dbReference type="GO" id="GO:0005524">
    <property type="term" value="F:ATP binding"/>
    <property type="evidence" value="ECO:0007669"/>
    <property type="project" value="UniProtKB-KW"/>
</dbReference>
<dbReference type="Pfam" id="PF02518">
    <property type="entry name" value="HATPase_c"/>
    <property type="match status" value="1"/>
</dbReference>
<protein>
    <submittedName>
        <fullName evidence="8">Sensor histidine kinase GlnK</fullName>
        <ecNumber evidence="8">2.7.13.3</ecNumber>
    </submittedName>
</protein>
<dbReference type="AlphaFoldDB" id="A0A494WXD0"/>
<dbReference type="RefSeq" id="WP_009248645.1">
    <property type="nucleotide sequence ID" value="NZ_CP036170.1"/>
</dbReference>
<feature type="transmembrane region" description="Helical" evidence="6">
    <location>
        <begin position="52"/>
        <end position="72"/>
    </location>
</feature>